<proteinExistence type="predicted"/>
<dbReference type="AlphaFoldDB" id="A0A7R9E961"/>
<accession>A0A7R9E961</accession>
<feature type="compositionally biased region" description="Low complexity" evidence="1">
    <location>
        <begin position="245"/>
        <end position="267"/>
    </location>
</feature>
<name>A0A7R9E961_9NEOP</name>
<dbReference type="PANTHER" id="PTHR37002">
    <property type="entry name" value="AGAP007005-PA"/>
    <property type="match status" value="1"/>
</dbReference>
<gene>
    <name evidence="2" type="ORF">TMSB3V08_LOCUS6547</name>
</gene>
<evidence type="ECO:0000256" key="1">
    <source>
        <dbReference type="SAM" id="MobiDB-lite"/>
    </source>
</evidence>
<feature type="region of interest" description="Disordered" evidence="1">
    <location>
        <begin position="206"/>
        <end position="287"/>
    </location>
</feature>
<sequence length="381" mass="41436">MQPSKCVTGMLSVGIVLITVSGVAWRLTAHDAPTCRMMLGLGGGEDGSAEPNRRFVPRLPPSYGRPHHPYAGKILHSDTTLSHTCEIKMTERLNSDQILEQIMIFEEIPSDAELETEHNDEDNNDITSDDIDLVDLITVDPSEPPAEKVDAVEMCFVQHKEEATADILGLYYLRSMMYPEFQYRPPPPSYQASMQEYRLRLLLLDRHSGTGGPTHTVSPPPTYRSHAGSTLRAPLGLRRGDQCQSDYSRPPSYRSRTSSTRPTLDPSGHSASEHSRDPSLSLSESGGGSAVVNVISVMGDPRTDRLDNIKLAPPGPDDVSLRMPLNKSGGMKDPGNLVTIVQTSSEPSPVIVTVSGSTTTIGGSTSNQHGNDTEMEILAHL</sequence>
<evidence type="ECO:0000313" key="2">
    <source>
        <dbReference type="EMBL" id="CAD7429771.1"/>
    </source>
</evidence>
<organism evidence="2">
    <name type="scientific">Timema monikensis</name>
    <dbReference type="NCBI Taxonomy" id="170555"/>
    <lineage>
        <taxon>Eukaryota</taxon>
        <taxon>Metazoa</taxon>
        <taxon>Ecdysozoa</taxon>
        <taxon>Arthropoda</taxon>
        <taxon>Hexapoda</taxon>
        <taxon>Insecta</taxon>
        <taxon>Pterygota</taxon>
        <taxon>Neoptera</taxon>
        <taxon>Polyneoptera</taxon>
        <taxon>Phasmatodea</taxon>
        <taxon>Timematodea</taxon>
        <taxon>Timematoidea</taxon>
        <taxon>Timematidae</taxon>
        <taxon>Timema</taxon>
    </lineage>
</organism>
<dbReference type="EMBL" id="OB794213">
    <property type="protein sequence ID" value="CAD7429771.1"/>
    <property type="molecule type" value="Genomic_DNA"/>
</dbReference>
<reference evidence="2" key="1">
    <citation type="submission" date="2020-11" db="EMBL/GenBank/DDBJ databases">
        <authorList>
            <person name="Tran Van P."/>
        </authorList>
    </citation>
    <scope>NUCLEOTIDE SEQUENCE</scope>
</reference>
<dbReference type="PANTHER" id="PTHR37002:SF10">
    <property type="entry name" value="TRANSGLUTAMINASE-LIKE DOMAIN-CONTAINING PROTEIN"/>
    <property type="match status" value="1"/>
</dbReference>
<protein>
    <submittedName>
        <fullName evidence="2">Uncharacterized protein</fullName>
    </submittedName>
</protein>